<evidence type="ECO:0000313" key="2">
    <source>
        <dbReference type="EMBL" id="KIM22806.1"/>
    </source>
</evidence>
<proteinExistence type="predicted"/>
<keyword evidence="1" id="KW-0732">Signal</keyword>
<organism evidence="2 3">
    <name type="scientific">Serendipita vermifera MAFF 305830</name>
    <dbReference type="NCBI Taxonomy" id="933852"/>
    <lineage>
        <taxon>Eukaryota</taxon>
        <taxon>Fungi</taxon>
        <taxon>Dikarya</taxon>
        <taxon>Basidiomycota</taxon>
        <taxon>Agaricomycotina</taxon>
        <taxon>Agaricomycetes</taxon>
        <taxon>Sebacinales</taxon>
        <taxon>Serendipitaceae</taxon>
        <taxon>Serendipita</taxon>
    </lineage>
</organism>
<dbReference type="EMBL" id="KN824348">
    <property type="protein sequence ID" value="KIM22806.1"/>
    <property type="molecule type" value="Genomic_DNA"/>
</dbReference>
<reference evidence="3" key="2">
    <citation type="submission" date="2015-01" db="EMBL/GenBank/DDBJ databases">
        <title>Evolutionary Origins and Diversification of the Mycorrhizal Mutualists.</title>
        <authorList>
            <consortium name="DOE Joint Genome Institute"/>
            <consortium name="Mycorrhizal Genomics Consortium"/>
            <person name="Kohler A."/>
            <person name="Kuo A."/>
            <person name="Nagy L.G."/>
            <person name="Floudas D."/>
            <person name="Copeland A."/>
            <person name="Barry K.W."/>
            <person name="Cichocki N."/>
            <person name="Veneault-Fourrey C."/>
            <person name="LaButti K."/>
            <person name="Lindquist E.A."/>
            <person name="Lipzen A."/>
            <person name="Lundell T."/>
            <person name="Morin E."/>
            <person name="Murat C."/>
            <person name="Riley R."/>
            <person name="Ohm R."/>
            <person name="Sun H."/>
            <person name="Tunlid A."/>
            <person name="Henrissat B."/>
            <person name="Grigoriev I.V."/>
            <person name="Hibbett D.S."/>
            <person name="Martin F."/>
        </authorList>
    </citation>
    <scope>NUCLEOTIDE SEQUENCE [LARGE SCALE GENOMIC DNA]</scope>
    <source>
        <strain evidence="3">MAFF 305830</strain>
    </source>
</reference>
<dbReference type="OrthoDB" id="3234968at2759"/>
<reference evidence="2 3" key="1">
    <citation type="submission" date="2014-04" db="EMBL/GenBank/DDBJ databases">
        <authorList>
            <consortium name="DOE Joint Genome Institute"/>
            <person name="Kuo A."/>
            <person name="Zuccaro A."/>
            <person name="Kohler A."/>
            <person name="Nagy L.G."/>
            <person name="Floudas D."/>
            <person name="Copeland A."/>
            <person name="Barry K.W."/>
            <person name="Cichocki N."/>
            <person name="Veneault-Fourrey C."/>
            <person name="LaButti K."/>
            <person name="Lindquist E.A."/>
            <person name="Lipzen A."/>
            <person name="Lundell T."/>
            <person name="Morin E."/>
            <person name="Murat C."/>
            <person name="Sun H."/>
            <person name="Tunlid A."/>
            <person name="Henrissat B."/>
            <person name="Grigoriev I.V."/>
            <person name="Hibbett D.S."/>
            <person name="Martin F."/>
            <person name="Nordberg H.P."/>
            <person name="Cantor M.N."/>
            <person name="Hua S.X."/>
        </authorList>
    </citation>
    <scope>NUCLEOTIDE SEQUENCE [LARGE SCALE GENOMIC DNA]</scope>
    <source>
        <strain evidence="2 3">MAFF 305830</strain>
    </source>
</reference>
<dbReference type="Proteomes" id="UP000054097">
    <property type="component" value="Unassembled WGS sequence"/>
</dbReference>
<feature type="chain" id="PRO_5002161141" description="Lipocalin-like domain-containing protein" evidence="1">
    <location>
        <begin position="21"/>
        <end position="145"/>
    </location>
</feature>
<protein>
    <recommendedName>
        <fullName evidence="4">Lipocalin-like domain-containing protein</fullName>
    </recommendedName>
</protein>
<gene>
    <name evidence="2" type="ORF">M408DRAFT_280164</name>
</gene>
<evidence type="ECO:0008006" key="4">
    <source>
        <dbReference type="Google" id="ProtNLM"/>
    </source>
</evidence>
<evidence type="ECO:0000256" key="1">
    <source>
        <dbReference type="SAM" id="SignalP"/>
    </source>
</evidence>
<dbReference type="HOGENOM" id="CLU_1704917_0_0_1"/>
<name>A0A0C3AU62_SERVB</name>
<keyword evidence="3" id="KW-1185">Reference proteome</keyword>
<dbReference type="AlphaFoldDB" id="A0A0C3AU62"/>
<feature type="signal peptide" evidence="1">
    <location>
        <begin position="1"/>
        <end position="20"/>
    </location>
</feature>
<dbReference type="Gene3D" id="2.60.120.260">
    <property type="entry name" value="Galactose-binding domain-like"/>
    <property type="match status" value="1"/>
</dbReference>
<accession>A0A0C3AU62</accession>
<evidence type="ECO:0000313" key="3">
    <source>
        <dbReference type="Proteomes" id="UP000054097"/>
    </source>
</evidence>
<sequence>MVPWLISALSMCAFITCALAQTFTNHTVDGGEISGAIGSWRGQWDLYESELDYGGTHFASNGSDARLIFTFEGVAVYLIGPKFPDTLDCTVAVDWGEGHHVNMTNSSGNTLPYTTLWGISGLSNERHQLIVEKGTSENLYVDAFM</sequence>